<keyword evidence="2" id="KW-1185">Reference proteome</keyword>
<sequence>MTKEKAPHEHVAVVVHPTPEEGLARPAPPPSMTQRFFSIRHPAVPKAIDTGPLTATQRVDRVLKQYASRICGKRCEKLRHALRIPDDEFSDSRDAYNPKKKPLRFIHIHKEELDVSRDFFHKTRHLLFEREVVDREVCDLMDNRAIYNDDLAVIYAMYGAVPEDSEEG</sequence>
<dbReference type="EMBL" id="DAKRPA010000230">
    <property type="protein sequence ID" value="DAZ94838.1"/>
    <property type="molecule type" value="Genomic_DNA"/>
</dbReference>
<dbReference type="Proteomes" id="UP001146120">
    <property type="component" value="Unassembled WGS sequence"/>
</dbReference>
<name>A0AAV2YNB3_9STRA</name>
<accession>A0AAV2YNB3</accession>
<proteinExistence type="predicted"/>
<organism evidence="1 2">
    <name type="scientific">Lagenidium giganteum</name>
    <dbReference type="NCBI Taxonomy" id="4803"/>
    <lineage>
        <taxon>Eukaryota</taxon>
        <taxon>Sar</taxon>
        <taxon>Stramenopiles</taxon>
        <taxon>Oomycota</taxon>
        <taxon>Peronosporomycetes</taxon>
        <taxon>Pythiales</taxon>
        <taxon>Pythiaceae</taxon>
    </lineage>
</organism>
<protein>
    <submittedName>
        <fullName evidence="1">Uncharacterized protein</fullName>
    </submittedName>
</protein>
<gene>
    <name evidence="1" type="ORF">N0F65_012527</name>
</gene>
<dbReference type="AlphaFoldDB" id="A0AAV2YNB3"/>
<evidence type="ECO:0000313" key="2">
    <source>
        <dbReference type="Proteomes" id="UP001146120"/>
    </source>
</evidence>
<comment type="caution">
    <text evidence="1">The sequence shown here is derived from an EMBL/GenBank/DDBJ whole genome shotgun (WGS) entry which is preliminary data.</text>
</comment>
<reference evidence="1" key="2">
    <citation type="journal article" date="2023" name="Microbiol Resour">
        <title>Decontamination and Annotation of the Draft Genome Sequence of the Oomycete Lagenidium giganteum ARSEF 373.</title>
        <authorList>
            <person name="Morgan W.R."/>
            <person name="Tartar A."/>
        </authorList>
    </citation>
    <scope>NUCLEOTIDE SEQUENCE</scope>
    <source>
        <strain evidence="1">ARSEF 373</strain>
    </source>
</reference>
<evidence type="ECO:0000313" key="1">
    <source>
        <dbReference type="EMBL" id="DAZ94838.1"/>
    </source>
</evidence>
<reference evidence="1" key="1">
    <citation type="submission" date="2022-11" db="EMBL/GenBank/DDBJ databases">
        <authorList>
            <person name="Morgan W.R."/>
            <person name="Tartar A."/>
        </authorList>
    </citation>
    <scope>NUCLEOTIDE SEQUENCE</scope>
    <source>
        <strain evidence="1">ARSEF 373</strain>
    </source>
</reference>